<protein>
    <submittedName>
        <fullName evidence="1">Uncharacterized protein</fullName>
    </submittedName>
</protein>
<sequence length="150" mass="17569">HGRWFKLGNTDTVMRHYTTDQNNKEQEVELDQISEGLIEVFAGLNPSDSVIKDLEQILVELQSRKQMQRQNEQIMKQKENQQKPPIPLLGIRMPTQMQYDADQCMSERSLQSFDSIQMNQYQPSNFFIDSLEGKGQFTGLFYIQLSDEFQ</sequence>
<dbReference type="AlphaFoldDB" id="A0A5J4R8Y3"/>
<evidence type="ECO:0000313" key="1">
    <source>
        <dbReference type="EMBL" id="KAA6330198.1"/>
    </source>
</evidence>
<evidence type="ECO:0000313" key="2">
    <source>
        <dbReference type="Proteomes" id="UP000324800"/>
    </source>
</evidence>
<feature type="non-terminal residue" evidence="1">
    <location>
        <position position="1"/>
    </location>
</feature>
<proteinExistence type="predicted"/>
<dbReference type="Proteomes" id="UP000324800">
    <property type="component" value="Unassembled WGS sequence"/>
</dbReference>
<accession>A0A5J4R8Y3</accession>
<name>A0A5J4R8Y3_9EUKA</name>
<organism evidence="1 2">
    <name type="scientific">Streblomastix strix</name>
    <dbReference type="NCBI Taxonomy" id="222440"/>
    <lineage>
        <taxon>Eukaryota</taxon>
        <taxon>Metamonada</taxon>
        <taxon>Preaxostyla</taxon>
        <taxon>Oxymonadida</taxon>
        <taxon>Streblomastigidae</taxon>
        <taxon>Streblomastix</taxon>
    </lineage>
</organism>
<comment type="caution">
    <text evidence="1">The sequence shown here is derived from an EMBL/GenBank/DDBJ whole genome shotgun (WGS) entry which is preliminary data.</text>
</comment>
<reference evidence="1 2" key="1">
    <citation type="submission" date="2019-03" db="EMBL/GenBank/DDBJ databases">
        <title>Single cell metagenomics reveals metabolic interactions within the superorganism composed of flagellate Streblomastix strix and complex community of Bacteroidetes bacteria on its surface.</title>
        <authorList>
            <person name="Treitli S.C."/>
            <person name="Kolisko M."/>
            <person name="Husnik F."/>
            <person name="Keeling P."/>
            <person name="Hampl V."/>
        </authorList>
    </citation>
    <scope>NUCLEOTIDE SEQUENCE [LARGE SCALE GENOMIC DNA]</scope>
    <source>
        <strain evidence="1">ST1C</strain>
    </source>
</reference>
<dbReference type="EMBL" id="SNRW01042893">
    <property type="protein sequence ID" value="KAA6330198.1"/>
    <property type="molecule type" value="Genomic_DNA"/>
</dbReference>
<gene>
    <name evidence="1" type="ORF">EZS28_053524</name>
</gene>